<comment type="similarity">
    <text evidence="1 3">Belongs to the short-chain dehydrogenases/reductases (SDR) family.</text>
</comment>
<evidence type="ECO:0000313" key="5">
    <source>
        <dbReference type="Proteomes" id="UP000077002"/>
    </source>
</evidence>
<dbReference type="AlphaFoldDB" id="A0A177FKD9"/>
<dbReference type="Gene3D" id="3.40.50.720">
    <property type="entry name" value="NAD(P)-binding Rossmann-like Domain"/>
    <property type="match status" value="1"/>
</dbReference>
<dbReference type="InterPro" id="IPR051911">
    <property type="entry name" value="SDR_oxidoreductase"/>
</dbReference>
<comment type="caution">
    <text evidence="4">The sequence shown here is derived from an EMBL/GenBank/DDBJ whole genome shotgun (WGS) entry which is preliminary data.</text>
</comment>
<dbReference type="InterPro" id="IPR002347">
    <property type="entry name" value="SDR_fam"/>
</dbReference>
<dbReference type="Pfam" id="PF00106">
    <property type="entry name" value="adh_short"/>
    <property type="match status" value="2"/>
</dbReference>
<evidence type="ECO:0000256" key="1">
    <source>
        <dbReference type="ARBA" id="ARBA00006484"/>
    </source>
</evidence>
<accession>A0A177FKD9</accession>
<keyword evidence="5" id="KW-1185">Reference proteome</keyword>
<dbReference type="SUPFAM" id="SSF51735">
    <property type="entry name" value="NAD(P)-binding Rossmann-fold domains"/>
    <property type="match status" value="1"/>
</dbReference>
<dbReference type="PRINTS" id="PR00081">
    <property type="entry name" value="GDHRDH"/>
</dbReference>
<dbReference type="EMBL" id="LVKK01000009">
    <property type="protein sequence ID" value="OAG43609.1"/>
    <property type="molecule type" value="Genomic_DNA"/>
</dbReference>
<proteinExistence type="inferred from homology"/>
<dbReference type="RefSeq" id="XP_022515561.1">
    <property type="nucleotide sequence ID" value="XM_022652175.1"/>
</dbReference>
<reference evidence="4 5" key="1">
    <citation type="submission" date="2016-03" db="EMBL/GenBank/DDBJ databases">
        <title>Draft genome sequence of the Fonsecaea monophora CBS 269.37.</title>
        <authorList>
            <person name="Bombassaro A."/>
            <person name="Vinicius W.A."/>
            <person name="De Hoog S."/>
            <person name="Sun J."/>
            <person name="Souza E.M."/>
            <person name="Raittz R.T."/>
            <person name="Costa F."/>
            <person name="Leao A.C."/>
            <person name="Tadra-Sfeir M.Z."/>
            <person name="Baura V."/>
            <person name="Balsanelli E."/>
            <person name="Pedrosa F.O."/>
            <person name="Moreno L.F."/>
            <person name="Steffens M.B."/>
            <person name="Xi L."/>
            <person name="Bocca A.L."/>
            <person name="Felipe M.S."/>
            <person name="Teixeira M."/>
            <person name="Telles Filho F.Q."/>
            <person name="Azevedo C.M."/>
            <person name="Gomes R."/>
            <person name="Vicente V.A."/>
        </authorList>
    </citation>
    <scope>NUCLEOTIDE SEQUENCE [LARGE SCALE GENOMIC DNA]</scope>
    <source>
        <strain evidence="4 5">CBS 269.37</strain>
    </source>
</reference>
<dbReference type="PANTHER" id="PTHR43976">
    <property type="entry name" value="SHORT CHAIN DEHYDROGENASE"/>
    <property type="match status" value="1"/>
</dbReference>
<dbReference type="Proteomes" id="UP000077002">
    <property type="component" value="Unassembled WGS sequence"/>
</dbReference>
<dbReference type="InterPro" id="IPR036291">
    <property type="entry name" value="NAD(P)-bd_dom_sf"/>
</dbReference>
<protein>
    <submittedName>
        <fullName evidence="4">Uncharacterized protein</fullName>
    </submittedName>
</protein>
<dbReference type="PRINTS" id="PR00080">
    <property type="entry name" value="SDRFAMILY"/>
</dbReference>
<dbReference type="GO" id="GO:0016491">
    <property type="term" value="F:oxidoreductase activity"/>
    <property type="evidence" value="ECO:0007669"/>
    <property type="project" value="UniProtKB-KW"/>
</dbReference>
<dbReference type="CDD" id="cd05374">
    <property type="entry name" value="17beta-HSD-like_SDR_c"/>
    <property type="match status" value="1"/>
</dbReference>
<dbReference type="OrthoDB" id="1274115at2759"/>
<dbReference type="PANTHER" id="PTHR43976:SF16">
    <property type="entry name" value="SHORT-CHAIN DEHYDROGENASE_REDUCTASE FAMILY PROTEIN"/>
    <property type="match status" value="1"/>
</dbReference>
<keyword evidence="2" id="KW-0560">Oxidoreductase</keyword>
<name>A0A177FKD9_9EURO</name>
<evidence type="ECO:0000256" key="3">
    <source>
        <dbReference type="RuleBase" id="RU000363"/>
    </source>
</evidence>
<gene>
    <name evidence="4" type="ORF">AYO21_02195</name>
</gene>
<evidence type="ECO:0000313" key="4">
    <source>
        <dbReference type="EMBL" id="OAG43609.1"/>
    </source>
</evidence>
<evidence type="ECO:0000256" key="2">
    <source>
        <dbReference type="ARBA" id="ARBA00023002"/>
    </source>
</evidence>
<organism evidence="4 5">
    <name type="scientific">Fonsecaea monophora</name>
    <dbReference type="NCBI Taxonomy" id="254056"/>
    <lineage>
        <taxon>Eukaryota</taxon>
        <taxon>Fungi</taxon>
        <taxon>Dikarya</taxon>
        <taxon>Ascomycota</taxon>
        <taxon>Pezizomycotina</taxon>
        <taxon>Eurotiomycetes</taxon>
        <taxon>Chaetothyriomycetidae</taxon>
        <taxon>Chaetothyriales</taxon>
        <taxon>Herpotrichiellaceae</taxon>
        <taxon>Fonsecaea</taxon>
    </lineage>
</organism>
<sequence>MPTWLITGSSSGLGLAITRYILSQGHNVIATSRNPAKTPSAVREITAHPNARWLTLDVTWSKPDVDAFVRRAWTEFDGIDVLVNNAGYSLLGAAEDIPEDGAKAQFEVNFWGAVRATQAVLPLMRERAAAAAPAAGGGGGSGGGGRGDKAKGTIVNISSVAALDPLPTCAIYSAAKCALEAWSDSLSKEVAGLGIRVLIVEPGAFRTNFFSKDALQIVGPSAAYRGDEQPVGKTLRVFESVDPDKFGDPMTAAQRIFEVVMGVGLGERLSSGGDVLRLPLGADCYDRAVKSHEARGKELEGLKEVALSTT</sequence>
<dbReference type="GeneID" id="34597371"/>